<evidence type="ECO:0000259" key="1">
    <source>
        <dbReference type="PROSITE" id="PS51459"/>
    </source>
</evidence>
<sequence>MTDQVDYLDLDDVLACARAALGRPPQVRDWGLIASALARPRASALGNEAYPDVVTKAAALLSSLITNRALVDGNKRTALVATRLFLGLNGVPVVASDDEKFDLVLDIAEGRLRSAAEVADRLRPLTRSARQRPVAVP</sequence>
<name>A0A542X980_9MICO</name>
<evidence type="ECO:0000313" key="2">
    <source>
        <dbReference type="EMBL" id="TQL32296.1"/>
    </source>
</evidence>
<dbReference type="Gene3D" id="1.20.120.1870">
    <property type="entry name" value="Fic/DOC protein, Fido domain"/>
    <property type="match status" value="1"/>
</dbReference>
<protein>
    <submittedName>
        <fullName evidence="2">Death-on-curing protein</fullName>
    </submittedName>
</protein>
<organism evidence="2 3">
    <name type="scientific">Barrientosiimonas humi</name>
    <dbReference type="NCBI Taxonomy" id="999931"/>
    <lineage>
        <taxon>Bacteria</taxon>
        <taxon>Bacillati</taxon>
        <taxon>Actinomycetota</taxon>
        <taxon>Actinomycetes</taxon>
        <taxon>Micrococcales</taxon>
        <taxon>Dermacoccaceae</taxon>
        <taxon>Barrientosiimonas</taxon>
    </lineage>
</organism>
<dbReference type="PROSITE" id="PS51459">
    <property type="entry name" value="FIDO"/>
    <property type="match status" value="1"/>
</dbReference>
<dbReference type="InterPro" id="IPR003812">
    <property type="entry name" value="Fido"/>
</dbReference>
<dbReference type="InterPro" id="IPR053737">
    <property type="entry name" value="Type_II_TA_Toxin"/>
</dbReference>
<dbReference type="Pfam" id="PF02661">
    <property type="entry name" value="Fic"/>
    <property type="match status" value="1"/>
</dbReference>
<evidence type="ECO:0000313" key="3">
    <source>
        <dbReference type="Proteomes" id="UP000318336"/>
    </source>
</evidence>
<reference evidence="2 3" key="1">
    <citation type="submission" date="2019-06" db="EMBL/GenBank/DDBJ databases">
        <title>Sequencing the genomes of 1000 actinobacteria strains.</title>
        <authorList>
            <person name="Klenk H.-P."/>
        </authorList>
    </citation>
    <scope>NUCLEOTIDE SEQUENCE [LARGE SCALE GENOMIC DNA]</scope>
    <source>
        <strain evidence="2 3">DSM 24617</strain>
    </source>
</reference>
<dbReference type="RefSeq" id="WP_142004417.1">
    <property type="nucleotide sequence ID" value="NZ_CAJTBP010000001.1"/>
</dbReference>
<comment type="caution">
    <text evidence="2">The sequence shown here is derived from an EMBL/GenBank/DDBJ whole genome shotgun (WGS) entry which is preliminary data.</text>
</comment>
<dbReference type="NCBIfam" id="TIGR01550">
    <property type="entry name" value="DOC_P1"/>
    <property type="match status" value="1"/>
</dbReference>
<keyword evidence="3" id="KW-1185">Reference proteome</keyword>
<proteinExistence type="predicted"/>
<dbReference type="OrthoDB" id="9802752at2"/>
<dbReference type="PANTHER" id="PTHR39426">
    <property type="entry name" value="HOMOLOGY TO DEATH-ON-CURING PROTEIN OF PHAGE P1"/>
    <property type="match status" value="1"/>
</dbReference>
<dbReference type="GO" id="GO:0016301">
    <property type="term" value="F:kinase activity"/>
    <property type="evidence" value="ECO:0007669"/>
    <property type="project" value="InterPro"/>
</dbReference>
<dbReference type="PANTHER" id="PTHR39426:SF1">
    <property type="entry name" value="HOMOLOGY TO DEATH-ON-CURING PROTEIN OF PHAGE P1"/>
    <property type="match status" value="1"/>
</dbReference>
<dbReference type="EMBL" id="VFOK01000001">
    <property type="protein sequence ID" value="TQL32296.1"/>
    <property type="molecule type" value="Genomic_DNA"/>
</dbReference>
<dbReference type="InterPro" id="IPR006440">
    <property type="entry name" value="Doc"/>
</dbReference>
<gene>
    <name evidence="2" type="ORF">FB554_0417</name>
</gene>
<dbReference type="AlphaFoldDB" id="A0A542X980"/>
<feature type="domain" description="Fido" evidence="1">
    <location>
        <begin position="8"/>
        <end position="124"/>
    </location>
</feature>
<accession>A0A542X980</accession>
<dbReference type="Proteomes" id="UP000318336">
    <property type="component" value="Unassembled WGS sequence"/>
</dbReference>